<evidence type="ECO:0000313" key="2">
    <source>
        <dbReference type="EMBL" id="RPF21504.1"/>
    </source>
</evidence>
<evidence type="ECO:0000259" key="1">
    <source>
        <dbReference type="Pfam" id="PF18145"/>
    </source>
</evidence>
<feature type="domain" description="SMODS-associated and fused to various effectors" evidence="1">
    <location>
        <begin position="305"/>
        <end position="483"/>
    </location>
</feature>
<dbReference type="Pfam" id="PF18145">
    <property type="entry name" value="SAVED"/>
    <property type="match status" value="1"/>
</dbReference>
<gene>
    <name evidence="2" type="ORF">EDD34_2135</name>
</gene>
<accession>A0A3N4YQ90</accession>
<keyword evidence="3" id="KW-1185">Reference proteome</keyword>
<dbReference type="InterPro" id="IPR040836">
    <property type="entry name" value="SAVED"/>
</dbReference>
<evidence type="ECO:0000313" key="3">
    <source>
        <dbReference type="Proteomes" id="UP000280501"/>
    </source>
</evidence>
<comment type="caution">
    <text evidence="2">The sequence shown here is derived from an EMBL/GenBank/DDBJ whole genome shotgun (WGS) entry which is preliminary data.</text>
</comment>
<reference evidence="2 3" key="1">
    <citation type="submission" date="2018-11" db="EMBL/GenBank/DDBJ databases">
        <title>Sequencing the genomes of 1000 actinobacteria strains.</title>
        <authorList>
            <person name="Klenk H.-P."/>
        </authorList>
    </citation>
    <scope>NUCLEOTIDE SEQUENCE [LARGE SCALE GENOMIC DNA]</scope>
    <source>
        <strain evidence="2 3">DSM 15700</strain>
    </source>
</reference>
<dbReference type="AlphaFoldDB" id="A0A3N4YQ90"/>
<dbReference type="EMBL" id="RKQZ01000001">
    <property type="protein sequence ID" value="RPF21504.1"/>
    <property type="molecule type" value="Genomic_DNA"/>
</dbReference>
<proteinExistence type="predicted"/>
<sequence>MTLPPRAAAIRGDDYQHSVGLYHACRALNDPRIESVSIEDAQGGAFDDVVVRSRAGSGLAHEYTQVKSSNYRNTVVNETWLLTSPSPRGKCPLAHFYATWARLTATGEPFTLTLLSNRNYDHADPILNLIDNSTDTIPREALDRLRPRSAGGKALERWSASLQISIEELAQFLSEVRLVHGEADTSWLERCRPLMQQAGLRNDDAALDVGRAMVRNWVTAGRGARTRDEIRAEVAERDLLARRGTLVLAVHAIDHAPIPELPNVTIDIVDHYPDVDPFQRRQLSNPNAWPTIVIPKLNKARTELGAFRSRRVHVVGAMRLPLYFAVGRTLPEVAGWVLSVDQRGEEWATSAAREGANLDIQSDEHVKGAAELAVAIALTHNPVAEVRRCLSETAIPAERLLVLSRDGGPSQNAVPGPGWAIDWATRARDAVRSATSETGAQRVHLFIAAPAGLALFLGHQWNLVPTTVVYEHLAPGYAPTITFAG</sequence>
<dbReference type="Proteomes" id="UP000280501">
    <property type="component" value="Unassembled WGS sequence"/>
</dbReference>
<dbReference type="OrthoDB" id="7776223at2"/>
<protein>
    <recommendedName>
        <fullName evidence="1">SMODS-associated and fused to various effectors domain-containing protein</fullName>
    </recommendedName>
</protein>
<name>A0A3N4YQ90_9MICO</name>
<dbReference type="NCBIfam" id="NF033611">
    <property type="entry name" value="SAVED"/>
    <property type="match status" value="1"/>
</dbReference>
<organism evidence="2 3">
    <name type="scientific">Myceligenerans xiligouense</name>
    <dbReference type="NCBI Taxonomy" id="253184"/>
    <lineage>
        <taxon>Bacteria</taxon>
        <taxon>Bacillati</taxon>
        <taxon>Actinomycetota</taxon>
        <taxon>Actinomycetes</taxon>
        <taxon>Micrococcales</taxon>
        <taxon>Promicromonosporaceae</taxon>
        <taxon>Myceligenerans</taxon>
    </lineage>
</organism>